<feature type="domain" description="Polymerase beta nucleotidyltransferase" evidence="1">
    <location>
        <begin position="11"/>
        <end position="86"/>
    </location>
</feature>
<gene>
    <name evidence="2" type="ORF">GCM10008014_09060</name>
</gene>
<evidence type="ECO:0000313" key="2">
    <source>
        <dbReference type="EMBL" id="GGH46407.1"/>
    </source>
</evidence>
<dbReference type="SUPFAM" id="SSF81301">
    <property type="entry name" value="Nucleotidyltransferase"/>
    <property type="match status" value="1"/>
</dbReference>
<evidence type="ECO:0000313" key="3">
    <source>
        <dbReference type="Proteomes" id="UP000652153"/>
    </source>
</evidence>
<dbReference type="Proteomes" id="UP000652153">
    <property type="component" value="Unassembled WGS sequence"/>
</dbReference>
<dbReference type="Pfam" id="PF18765">
    <property type="entry name" value="Polbeta"/>
    <property type="match status" value="1"/>
</dbReference>
<proteinExistence type="predicted"/>
<evidence type="ECO:0000259" key="1">
    <source>
        <dbReference type="Pfam" id="PF18765"/>
    </source>
</evidence>
<dbReference type="RefSeq" id="WP_188591391.1">
    <property type="nucleotide sequence ID" value="NZ_BMFU01000001.1"/>
</dbReference>
<keyword evidence="3" id="KW-1185">Reference proteome</keyword>
<organism evidence="2 3">
    <name type="scientific">Paenibacillus silvae</name>
    <dbReference type="NCBI Taxonomy" id="1325358"/>
    <lineage>
        <taxon>Bacteria</taxon>
        <taxon>Bacillati</taxon>
        <taxon>Bacillota</taxon>
        <taxon>Bacilli</taxon>
        <taxon>Bacillales</taxon>
        <taxon>Paenibacillaceae</taxon>
        <taxon>Paenibacillus</taxon>
    </lineage>
</organism>
<dbReference type="InterPro" id="IPR043519">
    <property type="entry name" value="NT_sf"/>
</dbReference>
<dbReference type="Gene3D" id="3.30.460.10">
    <property type="entry name" value="Beta Polymerase, domain 2"/>
    <property type="match status" value="1"/>
</dbReference>
<reference evidence="3" key="1">
    <citation type="journal article" date="2019" name="Int. J. Syst. Evol. Microbiol.">
        <title>The Global Catalogue of Microorganisms (GCM) 10K type strain sequencing project: providing services to taxonomists for standard genome sequencing and annotation.</title>
        <authorList>
            <consortium name="The Broad Institute Genomics Platform"/>
            <consortium name="The Broad Institute Genome Sequencing Center for Infectious Disease"/>
            <person name="Wu L."/>
            <person name="Ma J."/>
        </authorList>
    </citation>
    <scope>NUCLEOTIDE SEQUENCE [LARGE SCALE GENOMIC DNA]</scope>
    <source>
        <strain evidence="3">CGMCC 1.12770</strain>
    </source>
</reference>
<accession>A0ABQ1Z452</accession>
<name>A0ABQ1Z452_9BACL</name>
<sequence length="102" mass="11760">MLLDDIILNKEEILKIFRIYEAEDVLIFGSVSQRKERDDSDIDFLATLKKDENTGAIDIVKFNALVQELKKYFNRPIHLSDYSEVAIGEKYSDAISKGFKLT</sequence>
<protein>
    <recommendedName>
        <fullName evidence="1">Polymerase beta nucleotidyltransferase domain-containing protein</fullName>
    </recommendedName>
</protein>
<dbReference type="EMBL" id="BMFU01000001">
    <property type="protein sequence ID" value="GGH46407.1"/>
    <property type="molecule type" value="Genomic_DNA"/>
</dbReference>
<comment type="caution">
    <text evidence="2">The sequence shown here is derived from an EMBL/GenBank/DDBJ whole genome shotgun (WGS) entry which is preliminary data.</text>
</comment>
<dbReference type="InterPro" id="IPR041633">
    <property type="entry name" value="Polbeta"/>
</dbReference>